<dbReference type="InterPro" id="IPR011491">
    <property type="entry name" value="FlgE_D2"/>
</dbReference>
<evidence type="ECO:0000256" key="3">
    <source>
        <dbReference type="ARBA" id="ARBA00019015"/>
    </source>
</evidence>
<dbReference type="Gene3D" id="2.60.98.20">
    <property type="entry name" value="Flagellar hook protein FlgE"/>
    <property type="match status" value="1"/>
</dbReference>
<evidence type="ECO:0000256" key="2">
    <source>
        <dbReference type="ARBA" id="ARBA00009677"/>
    </source>
</evidence>
<dbReference type="InterPro" id="IPR012836">
    <property type="entry name" value="FlgF"/>
</dbReference>
<evidence type="ECO:0000259" key="7">
    <source>
        <dbReference type="Pfam" id="PF06429"/>
    </source>
</evidence>
<dbReference type="Pfam" id="PF22692">
    <property type="entry name" value="LlgE_F_G_D1"/>
    <property type="match status" value="1"/>
</dbReference>
<dbReference type="InterPro" id="IPR037058">
    <property type="entry name" value="Falgellar_hook_FlgE_sf"/>
</dbReference>
<organism evidence="10 11">
    <name type="scientific">Rarispira pelagica</name>
    <dbReference type="NCBI Taxonomy" id="3141764"/>
    <lineage>
        <taxon>Bacteria</taxon>
        <taxon>Pseudomonadati</taxon>
        <taxon>Spirochaetota</taxon>
        <taxon>Spirochaetia</taxon>
        <taxon>Winmispirales</taxon>
        <taxon>Winmispiraceae</taxon>
        <taxon>Rarispira</taxon>
    </lineage>
</organism>
<keyword evidence="11" id="KW-1185">Reference proteome</keyword>
<dbReference type="InterPro" id="IPR020013">
    <property type="entry name" value="Flagellar_FlgE/F/G"/>
</dbReference>
<comment type="similarity">
    <text evidence="2 5">Belongs to the flagella basal body rod proteins family.</text>
</comment>
<dbReference type="PROSITE" id="PS00588">
    <property type="entry name" value="FLAGELLA_BB_ROD"/>
    <property type="match status" value="1"/>
</dbReference>
<dbReference type="PANTHER" id="PTHR30435">
    <property type="entry name" value="FLAGELLAR PROTEIN"/>
    <property type="match status" value="1"/>
</dbReference>
<keyword evidence="10" id="KW-0969">Cilium</keyword>
<comment type="caution">
    <text evidence="10">The sequence shown here is derived from an EMBL/GenBank/DDBJ whole genome shotgun (WGS) entry which is preliminary data.</text>
</comment>
<dbReference type="InterPro" id="IPR053967">
    <property type="entry name" value="LlgE_F_G-like_D1"/>
</dbReference>
<dbReference type="PANTHER" id="PTHR30435:SF1">
    <property type="entry name" value="FLAGELLAR HOOK PROTEIN FLGE"/>
    <property type="match status" value="1"/>
</dbReference>
<dbReference type="Pfam" id="PF06429">
    <property type="entry name" value="Flg_bbr_C"/>
    <property type="match status" value="1"/>
</dbReference>
<dbReference type="InterPro" id="IPR037925">
    <property type="entry name" value="FlgE/F/G-like"/>
</dbReference>
<feature type="domain" description="Flagellar hook protein FlgE/F/G-like D1" evidence="9">
    <location>
        <begin position="95"/>
        <end position="146"/>
    </location>
</feature>
<dbReference type="RefSeq" id="WP_420070107.1">
    <property type="nucleotide sequence ID" value="NZ_JBCHKQ010000004.1"/>
</dbReference>
<evidence type="ECO:0000313" key="10">
    <source>
        <dbReference type="EMBL" id="MEM5948656.1"/>
    </source>
</evidence>
<accession>A0ABU9UDA6</accession>
<name>A0ABU9UDA6_9SPIR</name>
<gene>
    <name evidence="10" type="primary">flgE</name>
    <name evidence="10" type="ORF">WKV44_08885</name>
</gene>
<dbReference type="NCBIfam" id="TIGR02490">
    <property type="entry name" value="flgF"/>
    <property type="match status" value="1"/>
</dbReference>
<dbReference type="InterPro" id="IPR019776">
    <property type="entry name" value="Flagellar_basal_body_rod_CS"/>
</dbReference>
<dbReference type="Proteomes" id="UP001466331">
    <property type="component" value="Unassembled WGS sequence"/>
</dbReference>
<evidence type="ECO:0000259" key="9">
    <source>
        <dbReference type="Pfam" id="PF22692"/>
    </source>
</evidence>
<feature type="domain" description="Flagellar hook protein FlgE D2" evidence="8">
    <location>
        <begin position="179"/>
        <end position="342"/>
    </location>
</feature>
<evidence type="ECO:0000313" key="11">
    <source>
        <dbReference type="Proteomes" id="UP001466331"/>
    </source>
</evidence>
<dbReference type="Pfam" id="PF07559">
    <property type="entry name" value="FlgE_D2"/>
    <property type="match status" value="1"/>
</dbReference>
<proteinExistence type="inferred from homology"/>
<feature type="domain" description="Flagellar basal-body/hook protein C-terminal" evidence="7">
    <location>
        <begin position="416"/>
        <end position="460"/>
    </location>
</feature>
<keyword evidence="10" id="KW-0282">Flagellum</keyword>
<protein>
    <recommendedName>
        <fullName evidence="3">Flagellar hook protein FlgE</fullName>
    </recommendedName>
</protein>
<feature type="domain" description="Flagellar basal body rod protein N-terminal" evidence="6">
    <location>
        <begin position="5"/>
        <end position="35"/>
    </location>
</feature>
<dbReference type="Pfam" id="PF00460">
    <property type="entry name" value="Flg_bb_rod"/>
    <property type="match status" value="1"/>
</dbReference>
<dbReference type="NCBIfam" id="NF004241">
    <property type="entry name" value="PRK05682.1-5"/>
    <property type="match status" value="1"/>
</dbReference>
<comment type="subcellular location">
    <subcellularLocation>
        <location evidence="1 5">Bacterial flagellum basal body</location>
    </subcellularLocation>
</comment>
<dbReference type="SUPFAM" id="SSF117143">
    <property type="entry name" value="Flagellar hook protein flgE"/>
    <property type="match status" value="1"/>
</dbReference>
<reference evidence="10 11" key="1">
    <citation type="submission" date="2024-03" db="EMBL/GenBank/DDBJ databases">
        <title>Ignisphaera cupida sp. nov., a hyperthermophilic hydrolytic archaeon from a hot spring of Kamchatka, and proposal of Ignisphaeraceae fam. nov.</title>
        <authorList>
            <person name="Podosokorskaya O.A."/>
            <person name="Elcheninov A.G."/>
            <person name="Maltseva A.I."/>
            <person name="Zayulina K.S."/>
            <person name="Novikov A."/>
            <person name="Merkel A.Y."/>
        </authorList>
    </citation>
    <scope>NUCLEOTIDE SEQUENCE [LARGE SCALE GENOMIC DNA]</scope>
    <source>
        <strain evidence="10 11">38H-sp</strain>
    </source>
</reference>
<evidence type="ECO:0000256" key="4">
    <source>
        <dbReference type="ARBA" id="ARBA00023143"/>
    </source>
</evidence>
<evidence type="ECO:0000259" key="6">
    <source>
        <dbReference type="Pfam" id="PF00460"/>
    </source>
</evidence>
<dbReference type="InterPro" id="IPR010930">
    <property type="entry name" value="Flg_bb/hook_C_dom"/>
</dbReference>
<dbReference type="NCBIfam" id="TIGR03506">
    <property type="entry name" value="FlgEFG_subfam"/>
    <property type="match status" value="1"/>
</dbReference>
<dbReference type="InterPro" id="IPR001444">
    <property type="entry name" value="Flag_bb_rod_N"/>
</dbReference>
<keyword evidence="10" id="KW-0966">Cell projection</keyword>
<evidence type="ECO:0000256" key="1">
    <source>
        <dbReference type="ARBA" id="ARBA00004117"/>
    </source>
</evidence>
<keyword evidence="4 5" id="KW-0975">Bacterial flagellum</keyword>
<sequence length="462" mass="49547">MMRSLYSGVSGLQNHQIRMDVIGNNISNVNTTGFKKGRVNFQDMISQMMSGASRPTDEVGGVNPKQVGLGMTVASIDTIHTQGSLQTTGVNTDLAIQGDGFFVLRKGDKNFYTRAGVFGLDEDGYLVNPANGLRVQGWQAEKVGGQTIINTTAALQDLIIPVGSKDPAFATSEVYLACNLDKRLPEIPEGAAPETIAQGTWTASYDIYDSFGNTHTLRIDFTKIPGEPNRWQATVNVDPDAETPTNTVVDIGAENSTVNNFIIQFDNLGTIQSVEDANGDIIDAGNLQVNVSFDVPDATIPEGEVAVRQAFNLNLGEVGSAVNAVTQFAEKSSTKVYKQNGYSMGYLEGFKIDQNGVITGVYSNGNNRSLGQIALASFVNPGGLEKEGETMFRVSLNSGDPNIGPPNFAGKGKLIAGALEMSNVDLAESFTDMIVTQRGFQANSRTITTSDQMLQELLTLKR</sequence>
<evidence type="ECO:0000259" key="8">
    <source>
        <dbReference type="Pfam" id="PF07559"/>
    </source>
</evidence>
<dbReference type="EMBL" id="JBCHKQ010000004">
    <property type="protein sequence ID" value="MEM5948656.1"/>
    <property type="molecule type" value="Genomic_DNA"/>
</dbReference>
<evidence type="ECO:0000256" key="5">
    <source>
        <dbReference type="RuleBase" id="RU362116"/>
    </source>
</evidence>